<protein>
    <submittedName>
        <fullName evidence="3">Odorant receptor</fullName>
    </submittedName>
</protein>
<sequence>MYVFEFRSASKTGGGGPMHKQQLLEQVQVIYEGSPSFEGLSSGIETSLVGSLLSAINRNSMEYVKFLNLSEYSLTALLNSISLIYFVRVLWSLQRNRKQNQQVSPFLMLYVIAWIVTIVSSAPFLAFMISDWEPLEKQRNANIMFWTGVLTHSCENSIPHSCAINFHLCWISLLAFVLSTFVVSSVPPQTVCQVFACIAHVTGSFVFYTATKSVCGLFNFIAGVILLLKVWKMRKCQLQKNPISSSETGKKANYIAILAIITEFLFNFMPQILALVISQTTSINVPQYAGPYNVFFSSVDSFVSSVSYKRTSGAQSAIVSDPGRDADNARSISNSSIHLLPLTSQQDVNAISCTPQQYASFAECLVKYTVGSTIDELLKNMTKILVKLQSEQAPCTRFWEMFECARFKADCLYKLVSKIKKEYRTGAKPELAFVNEFIFTFARCNELKCQLTIMHNDKKI</sequence>
<reference evidence="3" key="1">
    <citation type="submission" date="2022-11" db="UniProtKB">
        <authorList>
            <consortium name="WormBaseParasite"/>
        </authorList>
    </citation>
    <scope>IDENTIFICATION</scope>
</reference>
<keyword evidence="1" id="KW-0812">Transmembrane</keyword>
<feature type="transmembrane region" description="Helical" evidence="1">
    <location>
        <begin position="214"/>
        <end position="231"/>
    </location>
</feature>
<evidence type="ECO:0000256" key="1">
    <source>
        <dbReference type="SAM" id="Phobius"/>
    </source>
</evidence>
<evidence type="ECO:0000313" key="3">
    <source>
        <dbReference type="WBParaSite" id="jg2234"/>
    </source>
</evidence>
<dbReference type="WBParaSite" id="jg2234">
    <property type="protein sequence ID" value="jg2234"/>
    <property type="gene ID" value="jg2234"/>
</dbReference>
<dbReference type="Pfam" id="PF10316">
    <property type="entry name" value="7TM_GPCR_Srbc"/>
    <property type="match status" value="1"/>
</dbReference>
<keyword evidence="1" id="KW-0472">Membrane</keyword>
<dbReference type="AlphaFoldDB" id="A0A915DS98"/>
<accession>A0A915DS98</accession>
<dbReference type="InterPro" id="IPR019420">
    <property type="entry name" value="7TM_GPCR_serpentine_rcpt_Srbc"/>
</dbReference>
<evidence type="ECO:0000313" key="2">
    <source>
        <dbReference type="Proteomes" id="UP000887574"/>
    </source>
</evidence>
<keyword evidence="1" id="KW-1133">Transmembrane helix</keyword>
<feature type="transmembrane region" description="Helical" evidence="1">
    <location>
        <begin position="164"/>
        <end position="183"/>
    </location>
</feature>
<keyword evidence="2" id="KW-1185">Reference proteome</keyword>
<name>A0A915DS98_9BILA</name>
<proteinExistence type="predicted"/>
<dbReference type="Proteomes" id="UP000887574">
    <property type="component" value="Unplaced"/>
</dbReference>
<feature type="transmembrane region" description="Helical" evidence="1">
    <location>
        <begin position="252"/>
        <end position="277"/>
    </location>
</feature>
<organism evidence="2 3">
    <name type="scientific">Ditylenchus dipsaci</name>
    <dbReference type="NCBI Taxonomy" id="166011"/>
    <lineage>
        <taxon>Eukaryota</taxon>
        <taxon>Metazoa</taxon>
        <taxon>Ecdysozoa</taxon>
        <taxon>Nematoda</taxon>
        <taxon>Chromadorea</taxon>
        <taxon>Rhabditida</taxon>
        <taxon>Tylenchina</taxon>
        <taxon>Tylenchomorpha</taxon>
        <taxon>Sphaerularioidea</taxon>
        <taxon>Anguinidae</taxon>
        <taxon>Anguininae</taxon>
        <taxon>Ditylenchus</taxon>
    </lineage>
</organism>
<feature type="transmembrane region" description="Helical" evidence="1">
    <location>
        <begin position="103"/>
        <end position="129"/>
    </location>
</feature>
<feature type="transmembrane region" description="Helical" evidence="1">
    <location>
        <begin position="72"/>
        <end position="91"/>
    </location>
</feature>